<name>A0A1W1BPT6_9ZZZZ</name>
<evidence type="ECO:0008006" key="2">
    <source>
        <dbReference type="Google" id="ProtNLM"/>
    </source>
</evidence>
<proteinExistence type="predicted"/>
<evidence type="ECO:0000313" key="1">
    <source>
        <dbReference type="EMBL" id="SFV55487.1"/>
    </source>
</evidence>
<protein>
    <recommendedName>
        <fullName evidence="2">DUF945 domain-containing protein</fullName>
    </recommendedName>
</protein>
<dbReference type="AlphaFoldDB" id="A0A1W1BPT6"/>
<organism evidence="1">
    <name type="scientific">hydrothermal vent metagenome</name>
    <dbReference type="NCBI Taxonomy" id="652676"/>
    <lineage>
        <taxon>unclassified sequences</taxon>
        <taxon>metagenomes</taxon>
        <taxon>ecological metagenomes</taxon>
    </lineage>
</organism>
<reference evidence="1" key="1">
    <citation type="submission" date="2016-10" db="EMBL/GenBank/DDBJ databases">
        <authorList>
            <person name="de Groot N.N."/>
        </authorList>
    </citation>
    <scope>NUCLEOTIDE SEQUENCE</scope>
</reference>
<dbReference type="EMBL" id="FPHF01000029">
    <property type="protein sequence ID" value="SFV55487.1"/>
    <property type="molecule type" value="Genomic_DNA"/>
</dbReference>
<gene>
    <name evidence="1" type="ORF">MNB_SM-4-1512</name>
</gene>
<accession>A0A1W1BPT6</accession>
<sequence>MKKSILAVVILLLSIASLPSIGNSFIKNSIDERLVELKSFGLETSKDESHSSYLNTSRHFEFLLKDSQNFLNHLKQYSDKQIPSYVNAMLEGVLIGADIEYSNLPFAKAFEIEIYPMELSPKMSEELKLSDIDFYNYTENFLQNKGVLYHIEYNLLNDDFKGYIKDINEKHVLKDGTKLILAIEKAKFQGNGELLAPKELSSKVKELHFDVSRDEKSLNILLKKFKSTSNFESTNTYITSVDVEKTLVSLKGTGNDVNMSMEKLRANASSNEQGLSTQINSRTSIKSLEFSSEQVTFNMEKFNFDVALSGLDKKEYTNFTQLLSQNNTMMTVASTEALQTSSMTLLSKGIVLEIADFSLEEFSKNSDHSIKGFDIKSNFTFKEDKDLVQKMQVSPLMAIPNISVESEIRISKEMYTKLEKNNFILERFNGYEKEDGDDYIFSFKFIDAKASVNGKSLN</sequence>